<dbReference type="InterPro" id="IPR040676">
    <property type="entry name" value="DUF5641"/>
</dbReference>
<feature type="compositionally biased region" description="Polar residues" evidence="1">
    <location>
        <begin position="1"/>
        <end position="11"/>
    </location>
</feature>
<dbReference type="EMBL" id="CACRXK020001549">
    <property type="protein sequence ID" value="CAB3989768.1"/>
    <property type="molecule type" value="Genomic_DNA"/>
</dbReference>
<dbReference type="SUPFAM" id="SSF53098">
    <property type="entry name" value="Ribonuclease H-like"/>
    <property type="match status" value="1"/>
</dbReference>
<dbReference type="OrthoDB" id="8046937at2759"/>
<evidence type="ECO:0000313" key="2">
    <source>
        <dbReference type="EMBL" id="CAB3989768.1"/>
    </source>
</evidence>
<reference evidence="2" key="1">
    <citation type="submission" date="2020-04" db="EMBL/GenBank/DDBJ databases">
        <authorList>
            <person name="Alioto T."/>
            <person name="Alioto T."/>
            <person name="Gomez Garrido J."/>
        </authorList>
    </citation>
    <scope>NUCLEOTIDE SEQUENCE</scope>
    <source>
        <strain evidence="2">A484AB</strain>
    </source>
</reference>
<organism evidence="2 3">
    <name type="scientific">Paramuricea clavata</name>
    <name type="common">Red gorgonian</name>
    <name type="synonym">Violescent sea-whip</name>
    <dbReference type="NCBI Taxonomy" id="317549"/>
    <lineage>
        <taxon>Eukaryota</taxon>
        <taxon>Metazoa</taxon>
        <taxon>Cnidaria</taxon>
        <taxon>Anthozoa</taxon>
        <taxon>Octocorallia</taxon>
        <taxon>Malacalcyonacea</taxon>
        <taxon>Plexauridae</taxon>
        <taxon>Paramuricea</taxon>
    </lineage>
</organism>
<dbReference type="Pfam" id="PF03564">
    <property type="entry name" value="DUF1759"/>
    <property type="match status" value="1"/>
</dbReference>
<feature type="region of interest" description="Disordered" evidence="1">
    <location>
        <begin position="1"/>
        <end position="42"/>
    </location>
</feature>
<proteinExistence type="predicted"/>
<name>A0A6S7GCP5_PARCT</name>
<accession>A0A6S7GCP5</accession>
<gene>
    <name evidence="2" type="ORF">PACLA_8A050737</name>
</gene>
<dbReference type="InterPro" id="IPR036397">
    <property type="entry name" value="RNaseH_sf"/>
</dbReference>
<dbReference type="PROSITE" id="PS50994">
    <property type="entry name" value="INTEGRASE"/>
    <property type="match status" value="1"/>
</dbReference>
<feature type="compositionally biased region" description="Basic and acidic residues" evidence="1">
    <location>
        <begin position="17"/>
        <end position="27"/>
    </location>
</feature>
<dbReference type="PANTHER" id="PTHR47331:SF5">
    <property type="entry name" value="RIBONUCLEASE H"/>
    <property type="match status" value="1"/>
</dbReference>
<dbReference type="PANTHER" id="PTHR47331">
    <property type="entry name" value="PHD-TYPE DOMAIN-CONTAINING PROTEIN"/>
    <property type="match status" value="1"/>
</dbReference>
<dbReference type="GO" id="GO:0003676">
    <property type="term" value="F:nucleic acid binding"/>
    <property type="evidence" value="ECO:0007669"/>
    <property type="project" value="InterPro"/>
</dbReference>
<dbReference type="Gene3D" id="3.30.420.10">
    <property type="entry name" value="Ribonuclease H-like superfamily/Ribonuclease H"/>
    <property type="match status" value="1"/>
</dbReference>
<feature type="compositionally biased region" description="Basic residues" evidence="1">
    <location>
        <begin position="151"/>
        <end position="161"/>
    </location>
</feature>
<dbReference type="InterPro" id="IPR001584">
    <property type="entry name" value="Integrase_cat-core"/>
</dbReference>
<keyword evidence="3" id="KW-1185">Reference proteome</keyword>
<dbReference type="InterPro" id="IPR012337">
    <property type="entry name" value="RNaseH-like_sf"/>
</dbReference>
<dbReference type="Proteomes" id="UP001152795">
    <property type="component" value="Unassembled WGS sequence"/>
</dbReference>
<protein>
    <submittedName>
        <fullName evidence="2">PREDICTED: uncharacterized protein LOC109516990 isoform X3</fullName>
    </submittedName>
</protein>
<feature type="region of interest" description="Disordered" evidence="1">
    <location>
        <begin position="993"/>
        <end position="1012"/>
    </location>
</feature>
<sequence>MSDIQENTDSSLLAAKNPRDERKEDIVSHQSEPGPRMSQRSRVPTIKGKEYQDYQLQRDYMTAVKAWRKQANKAEAELLDSNDVELLQQERTKLDSRMDDLSDAHIKYVSEVTPSEQFNFDSLCDTHRRILSDLNKKITNLKDDRSSVSSKRSRRSGKSRRSFGTTSSAALLKTEMMVKAARLETELKFHEIERERSADLKRREDELKKLQMMKELAATQAEIEAVGQVENCSNSGLNMENVSKLVAEGDSQERVEQYVQSQQAHNLHKGLLSVDEEISQSVIDPNIASQQNSAEQLVRDQNFHPSAMSKEGISKNVSARGGVTPSAVKVSTHEDPITRLADLLTERQDHDKLPRPQPEVFSGDFLQYPIWIKAFETFIERKTKLSSERLYYLSKFTSGEAKEAISGLLSLDSEEAYVKAKKILTDRFGNAFLVSNAYRKKIENWPKIPPNDGPGLRRFSDFLQHCRTAMDSIQYLNVLNDPEENRKFLNKLPTHLVNRWVRVVDRRIADDLSDDGDEDRASRVASGSGYPTFAEFCKFLKKEARIACNPVTFQRLPKKEEPNKIHKAKVFAVNSVASQTTNVPDSETKIIKKISCIFCKEAHELDDSILNVLEVDGPEVPLELSTVLSHEVIKCQKITGLVCRGINETVEVSLPRTYTKSQIPARSEQIPRPESARMWPHLEKIAEKIMPYRSDVAVGLLIGTSCIRAIKPREIITGNDDDPYAKRTILGWGIVGTIEPGENKDVEDSQVIVNRTLCGETQVGKDRKVCHLAFKTQTKEILSANQVNKMFELDFSDREKGKSLSYEDRLFIKKIEEEIHQRDDGHYEMPLPFKDENIKLPDNRKQAFARLQKLKQRLKKDKKYHLDYLKIDEDNNIAAVCPDDPEVRKCSVMITRTEEHAGIEERLNRFSSWFKAKRAIAICLRFKEILLARLRKRKLSGEQSSDSSEESSRVISCNPVNVDELNEAGKEIIRAVQRKSFIKETLLLHQRNVEESSPNVERGNKESHGVPKSSSLFRLDPILAKDGIIRVGGRIRRANMPLDVKHPCILPKKGHVTELIICHFHQKVAHQGRGMTHNSIRSSGFWIIGGVSAVSNHISKCVKCRKVRGELQKQRMADLPEDRLEPSPPFTYSAVDYFGPWLVKEGRRNVKRYGVLFTCLVSRAIHLETAISLDTSSFMNAYRRFVGRRGPIRQLRSDRGTNFVGCRTELQAALSEMNQETVRQKLLKENCDFIKFQMNVPHASHMGGSWERQIRSVRNVLSALLDAHGEQLDDESLRTFMVEAEAIINSRPLSLNFASELEPLTPNNLLTMKSNIILPPPREFQRADVYSKKRWRRVQYLINEFWSRWKKEFLQSLQTRQKWVRPQKNLKKGDVVVVNDEDLLRNQWKLARVAETFPSDDALVRKVKLAMADSTLDSRGRRKRPISISIDRCTSWFYCCRMKSLKTRDSPTKEPKMTTISRICFKVHLGVINFIIYKTNKK</sequence>
<evidence type="ECO:0000313" key="3">
    <source>
        <dbReference type="Proteomes" id="UP001152795"/>
    </source>
</evidence>
<dbReference type="Pfam" id="PF18701">
    <property type="entry name" value="DUF5641"/>
    <property type="match status" value="1"/>
</dbReference>
<evidence type="ECO:0000256" key="1">
    <source>
        <dbReference type="SAM" id="MobiDB-lite"/>
    </source>
</evidence>
<feature type="region of interest" description="Disordered" evidence="1">
    <location>
        <begin position="142"/>
        <end position="166"/>
    </location>
</feature>
<dbReference type="InterPro" id="IPR005312">
    <property type="entry name" value="DUF1759"/>
</dbReference>
<dbReference type="GO" id="GO:0015074">
    <property type="term" value="P:DNA integration"/>
    <property type="evidence" value="ECO:0007669"/>
    <property type="project" value="InterPro"/>
</dbReference>
<comment type="caution">
    <text evidence="2">The sequence shown here is derived from an EMBL/GenBank/DDBJ whole genome shotgun (WGS) entry which is preliminary data.</text>
</comment>